<feature type="domain" description="Schlafen AlbA-2" evidence="1">
    <location>
        <begin position="14"/>
        <end position="145"/>
    </location>
</feature>
<comment type="caution">
    <text evidence="2">The sequence shown here is derived from an EMBL/GenBank/DDBJ whole genome shotgun (WGS) entry which is preliminary data.</text>
</comment>
<accession>A0A8B3CLD2</accession>
<dbReference type="InterPro" id="IPR007421">
    <property type="entry name" value="Schlafen_AlbA_2_dom"/>
</dbReference>
<dbReference type="InterPro" id="IPR038461">
    <property type="entry name" value="Schlafen_AlbA_2_dom_sf"/>
</dbReference>
<gene>
    <name evidence="2" type="ORF">DLM78_22060</name>
</gene>
<dbReference type="RefSeq" id="WP_118983916.1">
    <property type="nucleotide sequence ID" value="NZ_QHCS01000009.1"/>
</dbReference>
<organism evidence="2 3">
    <name type="scientific">Leptospira stimsonii</name>
    <dbReference type="NCBI Taxonomy" id="2202203"/>
    <lineage>
        <taxon>Bacteria</taxon>
        <taxon>Pseudomonadati</taxon>
        <taxon>Spirochaetota</taxon>
        <taxon>Spirochaetia</taxon>
        <taxon>Leptospirales</taxon>
        <taxon>Leptospiraceae</taxon>
        <taxon>Leptospira</taxon>
    </lineage>
</organism>
<dbReference type="EMBL" id="QHCS01000009">
    <property type="protein sequence ID" value="RHX83385.1"/>
    <property type="molecule type" value="Genomic_DNA"/>
</dbReference>
<proteinExistence type="predicted"/>
<evidence type="ECO:0000259" key="1">
    <source>
        <dbReference type="Pfam" id="PF04326"/>
    </source>
</evidence>
<dbReference type="Proteomes" id="UP000266669">
    <property type="component" value="Unassembled WGS sequence"/>
</dbReference>
<dbReference type="Gene3D" id="3.30.950.30">
    <property type="entry name" value="Schlafen, AAA domain"/>
    <property type="match status" value="1"/>
</dbReference>
<dbReference type="AlphaFoldDB" id="A0A8B3CLD2"/>
<dbReference type="Pfam" id="PF04326">
    <property type="entry name" value="SLFN_AlbA_2"/>
    <property type="match status" value="1"/>
</dbReference>
<evidence type="ECO:0000313" key="2">
    <source>
        <dbReference type="EMBL" id="RHX83385.1"/>
    </source>
</evidence>
<name>A0A8B3CLD2_9LEPT</name>
<protein>
    <recommendedName>
        <fullName evidence="1">Schlafen AlbA-2 domain-containing protein</fullName>
    </recommendedName>
</protein>
<sequence length="376" mass="43730">MNDEYFTRFLFESESDSLDFKRDQYKFTNASDEEKSKLLKDILAMANSWRQIDGYIVLGVLDKAEKPNELFGITEHIDDAKFQQFVTGKVNRICNFQYKTYSFENKTFGIFKIPVQTRPIYLNKDYGTLKKNIVYVRRGSSTAEANLEEISLRGNSLHYGRKLPELDINIFKREGDPNLNKSISYSTKMLKISDKIPDFVIRSDSLYSFSMHSNEDYFRDVVEYFNFSMAYASLKIQIENKGDIEAKNLKIELSILDTDIDIIQDGDEPGEPTQDSMQKALSLSKAISLSDINIVRKANKIIIYSSIETLHAKRNLDLSGVIYINPRRKRKLIIESKLYCDGLEVPFLHNLEIIFEHDEIEVTWEDFKKVHFKKKS</sequence>
<reference evidence="3" key="1">
    <citation type="submission" date="2018-05" db="EMBL/GenBank/DDBJ databases">
        <title>Leptospira yasudae sp. nov. and Leptospira stimsonii sp. nov., two pathogenic species of the genus Leptospira isolated from environmental sources.</title>
        <authorList>
            <person name="Casanovas-Massana A."/>
            <person name="Hamond C."/>
            <person name="Santos L.A."/>
            <person name="Hacker K.P."/>
            <person name="Balassiano I."/>
            <person name="Medeiros M.A."/>
            <person name="Reis M.G."/>
            <person name="Ko A.I."/>
            <person name="Wunder E.A."/>
        </authorList>
    </citation>
    <scope>NUCLEOTIDE SEQUENCE [LARGE SCALE GENOMIC DNA]</scope>
    <source>
        <strain evidence="3">AMB6-RJ</strain>
    </source>
</reference>
<evidence type="ECO:0000313" key="3">
    <source>
        <dbReference type="Proteomes" id="UP000266669"/>
    </source>
</evidence>